<feature type="transmembrane region" description="Helical" evidence="1">
    <location>
        <begin position="6"/>
        <end position="30"/>
    </location>
</feature>
<evidence type="ECO:0000313" key="3">
    <source>
        <dbReference type="Proteomes" id="UP001291930"/>
    </source>
</evidence>
<name>A0ABU5JR21_9BACI</name>
<keyword evidence="1" id="KW-0812">Transmembrane</keyword>
<sequence>MEAVGILLWILFMPVLVLSGIIGGIFLMVAGAKHRKLLAVAAGIVCFSLVTTPFVLWGMGIDMERLIPIPSTMYWSIFPVAGVLASISGIRNKIKGILIMGIIMVSVGILGVTFYHMMSMPIQST</sequence>
<feature type="transmembrane region" description="Helical" evidence="1">
    <location>
        <begin position="72"/>
        <end position="90"/>
    </location>
</feature>
<dbReference type="RefSeq" id="WP_374216567.1">
    <property type="nucleotide sequence ID" value="NZ_JAXOVW010000002.1"/>
</dbReference>
<feature type="transmembrane region" description="Helical" evidence="1">
    <location>
        <begin position="97"/>
        <end position="118"/>
    </location>
</feature>
<dbReference type="EMBL" id="JAXOVW010000002">
    <property type="protein sequence ID" value="MDZ5605845.1"/>
    <property type="molecule type" value="Genomic_DNA"/>
</dbReference>
<comment type="caution">
    <text evidence="2">The sequence shown here is derived from an EMBL/GenBank/DDBJ whole genome shotgun (WGS) entry which is preliminary data.</text>
</comment>
<accession>A0ABU5JR21</accession>
<keyword evidence="1" id="KW-0472">Membrane</keyword>
<proteinExistence type="predicted"/>
<evidence type="ECO:0000313" key="2">
    <source>
        <dbReference type="EMBL" id="MDZ5605845.1"/>
    </source>
</evidence>
<protein>
    <submittedName>
        <fullName evidence="2">Ammonia permease</fullName>
    </submittedName>
</protein>
<keyword evidence="3" id="KW-1185">Reference proteome</keyword>
<dbReference type="Proteomes" id="UP001291930">
    <property type="component" value="Unassembled WGS sequence"/>
</dbReference>
<evidence type="ECO:0000256" key="1">
    <source>
        <dbReference type="SAM" id="Phobius"/>
    </source>
</evidence>
<keyword evidence="1" id="KW-1133">Transmembrane helix</keyword>
<gene>
    <name evidence="2" type="ORF">U2I54_01625</name>
</gene>
<feature type="transmembrane region" description="Helical" evidence="1">
    <location>
        <begin position="37"/>
        <end position="60"/>
    </location>
</feature>
<organism evidence="2 3">
    <name type="scientific">Bacillus bingmayongensis</name>
    <dbReference type="NCBI Taxonomy" id="1150157"/>
    <lineage>
        <taxon>Bacteria</taxon>
        <taxon>Bacillati</taxon>
        <taxon>Bacillota</taxon>
        <taxon>Bacilli</taxon>
        <taxon>Bacillales</taxon>
        <taxon>Bacillaceae</taxon>
        <taxon>Bacillus</taxon>
    </lineage>
</organism>
<reference evidence="3" key="1">
    <citation type="submission" date="2023-11" db="EMBL/GenBank/DDBJ databases">
        <title>Genome Sequence of Bacillus pseudomycoides stain BUPM19.</title>
        <authorList>
            <person name="Farhat A."/>
        </authorList>
    </citation>
    <scope>NUCLEOTIDE SEQUENCE [LARGE SCALE GENOMIC DNA]</scope>
    <source>
        <strain evidence="3">BUPM19</strain>
    </source>
</reference>